<dbReference type="PANTHER" id="PTHR10625">
    <property type="entry name" value="HISTONE DEACETYLASE HDAC1-RELATED"/>
    <property type="match status" value="1"/>
</dbReference>
<protein>
    <submittedName>
        <fullName evidence="3">Histone deacetylase 12</fullName>
    </submittedName>
</protein>
<reference evidence="3" key="2">
    <citation type="submission" date="2025-08" db="UniProtKB">
        <authorList>
            <consortium name="Ensembl"/>
        </authorList>
    </citation>
    <scope>IDENTIFICATION</scope>
</reference>
<dbReference type="PRINTS" id="PR01270">
    <property type="entry name" value="HDASUPER"/>
</dbReference>
<dbReference type="InterPro" id="IPR044150">
    <property type="entry name" value="HDAC_classIV"/>
</dbReference>
<dbReference type="Pfam" id="PF00850">
    <property type="entry name" value="Hist_deacetyl"/>
    <property type="match status" value="1"/>
</dbReference>
<dbReference type="eggNOG" id="KOG1344">
    <property type="taxonomic scope" value="Eukaryota"/>
</dbReference>
<keyword evidence="4" id="KW-1185">Reference proteome</keyword>
<proteinExistence type="predicted"/>
<dbReference type="Gene3D" id="3.40.800.20">
    <property type="entry name" value="Histone deacetylase domain"/>
    <property type="match status" value="1"/>
</dbReference>
<dbReference type="GeneTree" id="ENSGT00940000166005"/>
<reference evidence="3" key="3">
    <citation type="submission" date="2025-09" db="UniProtKB">
        <authorList>
            <consortium name="Ensembl"/>
        </authorList>
    </citation>
    <scope>IDENTIFICATION</scope>
</reference>
<dbReference type="CDD" id="cd09993">
    <property type="entry name" value="HDAC_classIV"/>
    <property type="match status" value="1"/>
</dbReference>
<dbReference type="Ensembl" id="ENSLACT00000010958.1">
    <property type="protein sequence ID" value="ENSLACP00000010878.1"/>
    <property type="gene ID" value="ENSLACG00000009574.1"/>
</dbReference>
<dbReference type="AlphaFoldDB" id="H3AMK7"/>
<dbReference type="Proteomes" id="UP000008672">
    <property type="component" value="Unassembled WGS sequence"/>
</dbReference>
<dbReference type="SUPFAM" id="SSF52768">
    <property type="entry name" value="Arginase/deacetylase"/>
    <property type="match status" value="1"/>
</dbReference>
<sequence length="323" mass="35939">CSPQFMTVVSTKKYNIARGLPIVHHQGYICEIPADHRFPMSKFTKVLDCLLKDQVITEKQVFTPEAASKDLVCCVHTEEYVNKFFSGKTTTEEQRRTGFQWSEGIVSRCRLETGGTVLATQIALERGLACSTAGGTHHAFPNYGSGFCLLNDLAVAAKLCMDSSVPKKKILIVDLDVHQGDGTAFIFGNEPNVFTFSVHCGKNFPFRKQQSDLDVSISEGVEDGEYMDIVQTYISWLLDSFRPDVVLYDAGVDPHKEDELGKLKLTDDGLFQRDHYVIDTVVSKGIPIATVIGGGYTRDIDKLASRHTIVHRAAAKVWQRRSL</sequence>
<dbReference type="InterPro" id="IPR037138">
    <property type="entry name" value="His_deacetylse_dom_sf"/>
</dbReference>
<evidence type="ECO:0000256" key="1">
    <source>
        <dbReference type="ARBA" id="ARBA00022801"/>
    </source>
</evidence>
<dbReference type="InterPro" id="IPR023801">
    <property type="entry name" value="His_deacetylse_dom"/>
</dbReference>
<accession>H3AMK7</accession>
<dbReference type="PANTHER" id="PTHR10625:SF19">
    <property type="entry name" value="HISTONE DEACETYLASE 12"/>
    <property type="match status" value="1"/>
</dbReference>
<reference evidence="4" key="1">
    <citation type="submission" date="2011-08" db="EMBL/GenBank/DDBJ databases">
        <title>The draft genome of Latimeria chalumnae.</title>
        <authorList>
            <person name="Di Palma F."/>
            <person name="Alfoldi J."/>
            <person name="Johnson J."/>
            <person name="Berlin A."/>
            <person name="Gnerre S."/>
            <person name="Jaffe D."/>
            <person name="MacCallum I."/>
            <person name="Young S."/>
            <person name="Walker B.J."/>
            <person name="Lander E."/>
            <person name="Lindblad-Toh K."/>
        </authorList>
    </citation>
    <scope>NUCLEOTIDE SEQUENCE [LARGE SCALE GENOMIC DNA]</scope>
    <source>
        <strain evidence="4">Wild caught</strain>
    </source>
</reference>
<feature type="domain" description="Histone deacetylase" evidence="2">
    <location>
        <begin position="36"/>
        <end position="301"/>
    </location>
</feature>
<evidence type="ECO:0000259" key="2">
    <source>
        <dbReference type="Pfam" id="PF00850"/>
    </source>
</evidence>
<dbReference type="OMA" id="DGFCIFN"/>
<name>H3AMK7_LATCH</name>
<dbReference type="GO" id="GO:0016787">
    <property type="term" value="F:hydrolase activity"/>
    <property type="evidence" value="ECO:0007669"/>
    <property type="project" value="UniProtKB-KW"/>
</dbReference>
<evidence type="ECO:0000313" key="4">
    <source>
        <dbReference type="Proteomes" id="UP000008672"/>
    </source>
</evidence>
<gene>
    <name evidence="3" type="primary">HDAC12</name>
</gene>
<dbReference type="InParanoid" id="H3AMK7"/>
<dbReference type="Bgee" id="ENSLACG00000009574">
    <property type="expression patterns" value="Expressed in chordate pharynx and 4 other cell types or tissues"/>
</dbReference>
<dbReference type="InterPro" id="IPR000286">
    <property type="entry name" value="HDACs"/>
</dbReference>
<dbReference type="GO" id="GO:0040029">
    <property type="term" value="P:epigenetic regulation of gene expression"/>
    <property type="evidence" value="ECO:0007669"/>
    <property type="project" value="TreeGrafter"/>
</dbReference>
<keyword evidence="1" id="KW-0378">Hydrolase</keyword>
<dbReference type="EMBL" id="AFYH01196547">
    <property type="status" value="NOT_ANNOTATED_CDS"/>
    <property type="molecule type" value="Genomic_DNA"/>
</dbReference>
<evidence type="ECO:0000313" key="3">
    <source>
        <dbReference type="Ensembl" id="ENSLACP00000010878.1"/>
    </source>
</evidence>
<dbReference type="GO" id="GO:0004407">
    <property type="term" value="F:histone deacetylase activity"/>
    <property type="evidence" value="ECO:0007669"/>
    <property type="project" value="InterPro"/>
</dbReference>
<dbReference type="InterPro" id="IPR023696">
    <property type="entry name" value="Ureohydrolase_dom_sf"/>
</dbReference>
<dbReference type="STRING" id="7897.ENSLACP00000010878"/>
<organism evidence="3 4">
    <name type="scientific">Latimeria chalumnae</name>
    <name type="common">Coelacanth</name>
    <dbReference type="NCBI Taxonomy" id="7897"/>
    <lineage>
        <taxon>Eukaryota</taxon>
        <taxon>Metazoa</taxon>
        <taxon>Chordata</taxon>
        <taxon>Craniata</taxon>
        <taxon>Vertebrata</taxon>
        <taxon>Euteleostomi</taxon>
        <taxon>Coelacanthiformes</taxon>
        <taxon>Coelacanthidae</taxon>
        <taxon>Latimeria</taxon>
    </lineage>
</organism>